<feature type="coiled-coil region" evidence="8">
    <location>
        <begin position="697"/>
        <end position="724"/>
    </location>
</feature>
<feature type="domain" description="Kinesin motor" evidence="11">
    <location>
        <begin position="378"/>
        <end position="690"/>
    </location>
</feature>
<dbReference type="PRINTS" id="PR00380">
    <property type="entry name" value="KINESINHEAVY"/>
</dbReference>
<dbReference type="Pfam" id="PF00307">
    <property type="entry name" value="CH"/>
    <property type="match status" value="1"/>
</dbReference>
<dbReference type="AlphaFoldDB" id="A0A8T3BSK5"/>
<dbReference type="GO" id="GO:0008017">
    <property type="term" value="F:microtubule binding"/>
    <property type="evidence" value="ECO:0007669"/>
    <property type="project" value="InterPro"/>
</dbReference>
<dbReference type="PROSITE" id="PS50021">
    <property type="entry name" value="CH"/>
    <property type="match status" value="1"/>
</dbReference>
<proteinExistence type="inferred from homology"/>
<dbReference type="OrthoDB" id="3176171at2759"/>
<reference evidence="12" key="1">
    <citation type="journal article" date="2022" name="Front. Genet.">
        <title>Chromosome-Scale Assembly of the Dendrobium nobile Genome Provides Insights Into the Molecular Mechanism of the Biosynthesis of the Medicinal Active Ingredient of Dendrobium.</title>
        <authorList>
            <person name="Xu Q."/>
            <person name="Niu S.-C."/>
            <person name="Li K.-L."/>
            <person name="Zheng P.-J."/>
            <person name="Zhang X.-J."/>
            <person name="Jia Y."/>
            <person name="Liu Y."/>
            <person name="Niu Y.-X."/>
            <person name="Yu L.-H."/>
            <person name="Chen D.-F."/>
            <person name="Zhang G.-Q."/>
        </authorList>
    </citation>
    <scope>NUCLEOTIDE SEQUENCE</scope>
    <source>
        <tissue evidence="12">Leaf</tissue>
    </source>
</reference>
<evidence type="ECO:0000259" key="10">
    <source>
        <dbReference type="PROSITE" id="PS50021"/>
    </source>
</evidence>
<sequence>MASTLRIALRNGGVGGPKATKLTAEEAIGEEMAMRKAEEAASRRFEAVEWLRKMDRGAVEIPLGEPSEEEFCLALRNGLILCNVLNKVNPGAIPKVVESPVVAVQLADGTAQSAIQYFENMRNFLVAVNEMKLLTFEASDIEKGGSSFKVVDCILCLKAYHEWKLAGEIGIWRYGGIVKISSSHRGFPSSLFSCASADESSDKSDMIHDHQLLDVLHLLAEVFLKDFKVTNFLSSFDQFGVKLLETLLIECADAGEFSLNDTLIDMVLEQAVKEFSALLVTRKNQLSVVMKKTMGENNKAISKATFFEVISKYLEEYGSNSPSYHATSSDAINLDVVDFQHKQLELYMQGLELNTSSYYKLIEENRFLYNEVQDLKGCIRVYCRVRPSLINISDERSTIDYIGENGSIIIKNPHKQGRDARKIFSFNRVFGMNSTQAEVFADTKSLIRSVIDGYNVCIFAYGQTGSGKTYTMSGANLSVAETWGVSYRSLNYLFDISKSRTSIVNYDVSVQMVEIYNEQVRDLLLNGLNIPDAKLVAVTCTQDVLDLMKAGLANRSVGATALNERSSRSHSVLTIHVKGKELVSSSILKGCLHLVDLAGSERVEKSEVTGERLKEAQHINRSLSALGDVISALAQKSSHIPYRNSKLTQVLQDSLGGHAKTLMLVHINPEINAFGETISTLKFAERVSSVELGAARVNKEAGELRELKEEVSILKSKLESKEMEVQKLKVYASLADSEMHNNISISPSNLQNCNFFLKNESIQRPLSIPGVIEFSSSSSGNQRKPHFGMTILNKESMGKDLASRSPLAAGDSCMISRKIRSPSPPIRRSTSTDRASVIKTKTRTHTISGRPLQKLQFPEPISINKSTASVSRESTSDLYIHKFLQEQGTSRRVLHETEDQSRQALSIRKNKMESKFKYQREPQKSDTNYGVTAENIQFSETEMNCGLTDSFSGSAKVRKFQSVVARISERMESRVSVQLGKHENKPPNSLVQNGEEGFSCNPKSEVRRSRSLPRGKFMFS</sequence>
<keyword evidence="5 8" id="KW-0175">Coiled coil</keyword>
<dbReference type="Gene3D" id="3.40.850.10">
    <property type="entry name" value="Kinesin motor domain"/>
    <property type="match status" value="1"/>
</dbReference>
<evidence type="ECO:0000256" key="8">
    <source>
        <dbReference type="SAM" id="Coils"/>
    </source>
</evidence>
<protein>
    <submittedName>
        <fullName evidence="12">Uncharacterized protein</fullName>
    </submittedName>
</protein>
<keyword evidence="13" id="KW-1185">Reference proteome</keyword>
<dbReference type="PANTHER" id="PTHR47972">
    <property type="entry name" value="KINESIN-LIKE PROTEIN KLP-3"/>
    <property type="match status" value="1"/>
</dbReference>
<dbReference type="Proteomes" id="UP000829196">
    <property type="component" value="Unassembled WGS sequence"/>
</dbReference>
<evidence type="ECO:0000256" key="3">
    <source>
        <dbReference type="ARBA" id="ARBA00022741"/>
    </source>
</evidence>
<dbReference type="PROSITE" id="PS50067">
    <property type="entry name" value="KINESIN_MOTOR_2"/>
    <property type="match status" value="1"/>
</dbReference>
<dbReference type="GO" id="GO:0007018">
    <property type="term" value="P:microtubule-based movement"/>
    <property type="evidence" value="ECO:0007669"/>
    <property type="project" value="InterPro"/>
</dbReference>
<feature type="binding site" evidence="7">
    <location>
        <begin position="462"/>
        <end position="469"/>
    </location>
    <ligand>
        <name>ATP</name>
        <dbReference type="ChEBI" id="CHEBI:30616"/>
    </ligand>
</feature>
<evidence type="ECO:0000256" key="6">
    <source>
        <dbReference type="ARBA" id="ARBA00023175"/>
    </source>
</evidence>
<dbReference type="InterPro" id="IPR001752">
    <property type="entry name" value="Kinesin_motor_dom"/>
</dbReference>
<organism evidence="12 13">
    <name type="scientific">Dendrobium nobile</name>
    <name type="common">Orchid</name>
    <dbReference type="NCBI Taxonomy" id="94219"/>
    <lineage>
        <taxon>Eukaryota</taxon>
        <taxon>Viridiplantae</taxon>
        <taxon>Streptophyta</taxon>
        <taxon>Embryophyta</taxon>
        <taxon>Tracheophyta</taxon>
        <taxon>Spermatophyta</taxon>
        <taxon>Magnoliopsida</taxon>
        <taxon>Liliopsida</taxon>
        <taxon>Asparagales</taxon>
        <taxon>Orchidaceae</taxon>
        <taxon>Epidendroideae</taxon>
        <taxon>Malaxideae</taxon>
        <taxon>Dendrobiinae</taxon>
        <taxon>Dendrobium</taxon>
    </lineage>
</organism>
<evidence type="ECO:0000256" key="1">
    <source>
        <dbReference type="ARBA" id="ARBA00010899"/>
    </source>
</evidence>
<gene>
    <name evidence="12" type="ORF">KFK09_006898</name>
</gene>
<evidence type="ECO:0000256" key="5">
    <source>
        <dbReference type="ARBA" id="ARBA00023054"/>
    </source>
</evidence>
<dbReference type="CDD" id="cd21203">
    <property type="entry name" value="CH_AtKIN14-like"/>
    <property type="match status" value="1"/>
</dbReference>
<evidence type="ECO:0000256" key="9">
    <source>
        <dbReference type="SAM" id="MobiDB-lite"/>
    </source>
</evidence>
<dbReference type="GO" id="GO:0005524">
    <property type="term" value="F:ATP binding"/>
    <property type="evidence" value="ECO:0007669"/>
    <property type="project" value="UniProtKB-UniRule"/>
</dbReference>
<evidence type="ECO:0000313" key="12">
    <source>
        <dbReference type="EMBL" id="KAI0519450.1"/>
    </source>
</evidence>
<dbReference type="InterPro" id="IPR036872">
    <property type="entry name" value="CH_dom_sf"/>
</dbReference>
<dbReference type="Pfam" id="PF00225">
    <property type="entry name" value="Kinesin"/>
    <property type="match status" value="1"/>
</dbReference>
<evidence type="ECO:0000256" key="4">
    <source>
        <dbReference type="ARBA" id="ARBA00022840"/>
    </source>
</evidence>
<dbReference type="SMART" id="SM00033">
    <property type="entry name" value="CH"/>
    <property type="match status" value="1"/>
</dbReference>
<dbReference type="FunFam" id="3.40.850.10:FF:000044">
    <property type="entry name" value="p-loop containing nucleoside triphosphate hydrolases superfamily protein"/>
    <property type="match status" value="1"/>
</dbReference>
<keyword evidence="3 7" id="KW-0547">Nucleotide-binding</keyword>
<dbReference type="FunFam" id="1.10.418.10:FF:000067">
    <property type="entry name" value="kinesin-like protein KIN-14F"/>
    <property type="match status" value="1"/>
</dbReference>
<dbReference type="EMBL" id="JAGYWB010000006">
    <property type="protein sequence ID" value="KAI0519450.1"/>
    <property type="molecule type" value="Genomic_DNA"/>
</dbReference>
<dbReference type="SMR" id="A0A8T3BSK5"/>
<evidence type="ECO:0000256" key="7">
    <source>
        <dbReference type="PROSITE-ProRule" id="PRU00283"/>
    </source>
</evidence>
<evidence type="ECO:0000256" key="2">
    <source>
        <dbReference type="ARBA" id="ARBA00022701"/>
    </source>
</evidence>
<dbReference type="SUPFAM" id="SSF52540">
    <property type="entry name" value="P-loop containing nucleoside triphosphate hydrolases"/>
    <property type="match status" value="1"/>
</dbReference>
<keyword evidence="6 7" id="KW-0505">Motor protein</keyword>
<comment type="caution">
    <text evidence="12">The sequence shown here is derived from an EMBL/GenBank/DDBJ whole genome shotgun (WGS) entry which is preliminary data.</text>
</comment>
<dbReference type="GO" id="GO:0003777">
    <property type="term" value="F:microtubule motor activity"/>
    <property type="evidence" value="ECO:0007669"/>
    <property type="project" value="InterPro"/>
</dbReference>
<name>A0A8T3BSK5_DENNO</name>
<dbReference type="InterPro" id="IPR001715">
    <property type="entry name" value="CH_dom"/>
</dbReference>
<dbReference type="SUPFAM" id="SSF47576">
    <property type="entry name" value="Calponin-homology domain, CH-domain"/>
    <property type="match status" value="1"/>
</dbReference>
<evidence type="ECO:0000259" key="11">
    <source>
        <dbReference type="PROSITE" id="PS50067"/>
    </source>
</evidence>
<keyword evidence="2" id="KW-0493">Microtubule</keyword>
<comment type="similarity">
    <text evidence="1">Belongs to the TRAFAC class myosin-kinesin ATPase superfamily. Kinesin family. KIN-14 subfamily.</text>
</comment>
<feature type="domain" description="Calponin-homology (CH)" evidence="10">
    <location>
        <begin position="41"/>
        <end position="162"/>
    </location>
</feature>
<dbReference type="PANTHER" id="PTHR47972:SF28">
    <property type="entry name" value="KINESIN-LIKE PROTEIN KLP-3"/>
    <property type="match status" value="1"/>
</dbReference>
<dbReference type="Gene3D" id="1.10.418.10">
    <property type="entry name" value="Calponin-like domain"/>
    <property type="match status" value="1"/>
</dbReference>
<feature type="region of interest" description="Disordered" evidence="9">
    <location>
        <begin position="976"/>
        <end position="1020"/>
    </location>
</feature>
<dbReference type="InterPro" id="IPR027417">
    <property type="entry name" value="P-loop_NTPase"/>
</dbReference>
<evidence type="ECO:0000313" key="13">
    <source>
        <dbReference type="Proteomes" id="UP000829196"/>
    </source>
</evidence>
<keyword evidence="4 7" id="KW-0067">ATP-binding</keyword>
<dbReference type="SMART" id="SM00129">
    <property type="entry name" value="KISc"/>
    <property type="match status" value="1"/>
</dbReference>
<dbReference type="InterPro" id="IPR027640">
    <property type="entry name" value="Kinesin-like_fam"/>
</dbReference>
<dbReference type="GO" id="GO:0005874">
    <property type="term" value="C:microtubule"/>
    <property type="evidence" value="ECO:0007669"/>
    <property type="project" value="UniProtKB-KW"/>
</dbReference>
<accession>A0A8T3BSK5</accession>
<dbReference type="InterPro" id="IPR036961">
    <property type="entry name" value="Kinesin_motor_dom_sf"/>
</dbReference>